<evidence type="ECO:0000313" key="6">
    <source>
        <dbReference type="Proteomes" id="UP000007799"/>
    </source>
</evidence>
<feature type="compositionally biased region" description="Acidic residues" evidence="3">
    <location>
        <begin position="193"/>
        <end position="203"/>
    </location>
</feature>
<evidence type="ECO:0000259" key="4">
    <source>
        <dbReference type="PROSITE" id="PS50001"/>
    </source>
</evidence>
<dbReference type="GO" id="GO:0046935">
    <property type="term" value="F:1-phosphatidylinositol-3-kinase regulator activity"/>
    <property type="evidence" value="ECO:0007669"/>
    <property type="project" value="TreeGrafter"/>
</dbReference>
<feature type="compositionally biased region" description="Low complexity" evidence="3">
    <location>
        <begin position="86"/>
        <end position="105"/>
    </location>
</feature>
<evidence type="ECO:0000256" key="2">
    <source>
        <dbReference type="PROSITE-ProRule" id="PRU00191"/>
    </source>
</evidence>
<dbReference type="EMBL" id="GL832988">
    <property type="protein sequence ID" value="EGD79728.1"/>
    <property type="molecule type" value="Genomic_DNA"/>
</dbReference>
<evidence type="ECO:0000256" key="3">
    <source>
        <dbReference type="SAM" id="MobiDB-lite"/>
    </source>
</evidence>
<evidence type="ECO:0000256" key="1">
    <source>
        <dbReference type="ARBA" id="ARBA00022999"/>
    </source>
</evidence>
<dbReference type="KEGG" id="sre:PTSG_10712"/>
<feature type="compositionally biased region" description="Low complexity" evidence="3">
    <location>
        <begin position="242"/>
        <end position="252"/>
    </location>
</feature>
<accession>F2UQ60</accession>
<feature type="region of interest" description="Disordered" evidence="3">
    <location>
        <begin position="470"/>
        <end position="494"/>
    </location>
</feature>
<dbReference type="SUPFAM" id="SSF55550">
    <property type="entry name" value="SH2 domain"/>
    <property type="match status" value="2"/>
</dbReference>
<dbReference type="Pfam" id="PF00017">
    <property type="entry name" value="SH2"/>
    <property type="match status" value="1"/>
</dbReference>
<dbReference type="Proteomes" id="UP000007799">
    <property type="component" value="Unassembled WGS sequence"/>
</dbReference>
<evidence type="ECO:0000313" key="5">
    <source>
        <dbReference type="EMBL" id="EGD79728.1"/>
    </source>
</evidence>
<dbReference type="InParanoid" id="F2UQ60"/>
<dbReference type="GO" id="GO:0005942">
    <property type="term" value="C:phosphatidylinositol 3-kinase complex"/>
    <property type="evidence" value="ECO:0007669"/>
    <property type="project" value="TreeGrafter"/>
</dbReference>
<dbReference type="PRINTS" id="PR00401">
    <property type="entry name" value="SH2DOMAIN"/>
</dbReference>
<dbReference type="GeneID" id="16069213"/>
<keyword evidence="6" id="KW-1185">Reference proteome</keyword>
<feature type="domain" description="SH2" evidence="4">
    <location>
        <begin position="386"/>
        <end position="478"/>
    </location>
</feature>
<organism evidence="6">
    <name type="scientific">Salpingoeca rosetta (strain ATCC 50818 / BSB-021)</name>
    <dbReference type="NCBI Taxonomy" id="946362"/>
    <lineage>
        <taxon>Eukaryota</taxon>
        <taxon>Choanoflagellata</taxon>
        <taxon>Craspedida</taxon>
        <taxon>Salpingoecidae</taxon>
        <taxon>Salpingoeca</taxon>
    </lineage>
</organism>
<dbReference type="OrthoDB" id="535945at2759"/>
<keyword evidence="1 2" id="KW-0727">SH2 domain</keyword>
<feature type="compositionally biased region" description="Acidic residues" evidence="3">
    <location>
        <begin position="125"/>
        <end position="140"/>
    </location>
</feature>
<feature type="region of interest" description="Disordered" evidence="3">
    <location>
        <begin position="85"/>
        <end position="147"/>
    </location>
</feature>
<dbReference type="InterPro" id="IPR036860">
    <property type="entry name" value="SH2_dom_sf"/>
</dbReference>
<proteinExistence type="predicted"/>
<dbReference type="CDD" id="cd07347">
    <property type="entry name" value="harmonin_N_like"/>
    <property type="match status" value="1"/>
</dbReference>
<dbReference type="SMART" id="SM00252">
    <property type="entry name" value="SH2"/>
    <property type="match status" value="2"/>
</dbReference>
<dbReference type="RefSeq" id="XP_004988677.1">
    <property type="nucleotide sequence ID" value="XM_004988620.1"/>
</dbReference>
<dbReference type="GO" id="GO:0046854">
    <property type="term" value="P:phosphatidylinositol phosphate biosynthetic process"/>
    <property type="evidence" value="ECO:0007669"/>
    <property type="project" value="TreeGrafter"/>
</dbReference>
<feature type="region of interest" description="Disordered" evidence="3">
    <location>
        <begin position="193"/>
        <end position="221"/>
    </location>
</feature>
<gene>
    <name evidence="5" type="ORF">PTSG_10712</name>
</gene>
<name>F2UQ60_SALR5</name>
<dbReference type="PROSITE" id="PS50001">
    <property type="entry name" value="SH2"/>
    <property type="match status" value="1"/>
</dbReference>
<sequence length="494" mass="55015">MATKQEKFALFRAQTQQYLDQHDAVRVKGVLSTFLKDKALESMVDGLLQILDTDEKRRMLPTIQSLIPSKYHDDFDQLVATGMTKQQPQALDDADDTPAAPSASSGLSDEEVARRILDNPSLVEGELDDEDGDGDDDDAEERAHGKSRFVRRTAATVDADECPVDLGQEDGEMSMFDLMITMAEADLKLDSVVDQEQEEDEEEQPRRRMSVNDMKRQQMKQSLRLTQRGFRSGSFAMRNPRTTSTSSTGSDTRAVPDEVRQVAFRAKSTLPDYFCLANTRAEAAAYLRMAGTTPGLFLVREKDMRPGGSFKRKPGQRLPTKAWAVSFVNGGGEVCNILIERMSKRGALRIGGQDVPDCSTVHDVLLKMVRSQQYPLKATPFQCHRWYHGAISREEAEARLLSVPVDGRFLVRKSTREEDIFIISLTFGGRCYHNKIAYVDGAWIASAAPLLKHRSLVDLIAHHTDAPNGMQTSLAKPCARPTPWTLEGDADAEA</sequence>
<reference evidence="5" key="1">
    <citation type="submission" date="2009-08" db="EMBL/GenBank/DDBJ databases">
        <title>Annotation of Salpingoeca rosetta.</title>
        <authorList>
            <consortium name="The Broad Institute Genome Sequencing Platform"/>
            <person name="Russ C."/>
            <person name="Cuomo C."/>
            <person name="Burger G."/>
            <person name="Gray M.W."/>
            <person name="Holland P.W.H."/>
            <person name="King N."/>
            <person name="Lang F.B.F."/>
            <person name="Roger A.J."/>
            <person name="Ruiz-Trillo I."/>
            <person name="Young S.K."/>
            <person name="Zeng Q."/>
            <person name="Gargeya S."/>
            <person name="Alvarado L."/>
            <person name="Berlin A."/>
            <person name="Chapman S.B."/>
            <person name="Chen Z."/>
            <person name="Freedman E."/>
            <person name="Gellesch M."/>
            <person name="Goldberg J."/>
            <person name="Griggs A."/>
            <person name="Gujja S."/>
            <person name="Heilman E."/>
            <person name="Heiman D."/>
            <person name="Howarth C."/>
            <person name="Mehta T."/>
            <person name="Neiman D."/>
            <person name="Pearson M."/>
            <person name="Roberts A."/>
            <person name="Saif S."/>
            <person name="Shea T."/>
            <person name="Shenoy N."/>
            <person name="Sisk P."/>
            <person name="Stolte C."/>
            <person name="Sykes S."/>
            <person name="White J."/>
            <person name="Yandava C."/>
            <person name="Haas B."/>
            <person name="Nusbaum C."/>
            <person name="Birren B."/>
        </authorList>
    </citation>
    <scope>NUCLEOTIDE SEQUENCE [LARGE SCALE GENOMIC DNA]</scope>
    <source>
        <strain evidence="5">ATCC 50818</strain>
    </source>
</reference>
<feature type="region of interest" description="Disordered" evidence="3">
    <location>
        <begin position="234"/>
        <end position="253"/>
    </location>
</feature>
<dbReference type="CDD" id="cd00173">
    <property type="entry name" value="SH2"/>
    <property type="match status" value="2"/>
</dbReference>
<dbReference type="PANTHER" id="PTHR10155:SF0">
    <property type="entry name" value="SUPPRESSOR OF CYTOKINE SIGNALING AT 36E, ISOFORM D"/>
    <property type="match status" value="1"/>
</dbReference>
<dbReference type="InterPro" id="IPR000980">
    <property type="entry name" value="SH2"/>
</dbReference>
<dbReference type="eggNOG" id="KOG4278">
    <property type="taxonomic scope" value="Eukaryota"/>
</dbReference>
<dbReference type="STRING" id="946362.F2UQ60"/>
<dbReference type="Gene3D" id="3.30.505.10">
    <property type="entry name" value="SH2 domain"/>
    <property type="match status" value="2"/>
</dbReference>
<protein>
    <recommendedName>
        <fullName evidence="4">SH2 domain-containing protein</fullName>
    </recommendedName>
</protein>
<dbReference type="PANTHER" id="PTHR10155">
    <property type="entry name" value="PHOSPHATIDYLINOSITOL 3-KINASE REGULATORY SUBUNIT"/>
    <property type="match status" value="1"/>
</dbReference>
<dbReference type="Gene3D" id="1.20.1160.20">
    <property type="match status" value="1"/>
</dbReference>
<dbReference type="AlphaFoldDB" id="F2UQ60"/>